<evidence type="ECO:0000256" key="1">
    <source>
        <dbReference type="SAM" id="MobiDB-lite"/>
    </source>
</evidence>
<sequence length="124" mass="13426">MADAHDASSWSGLFEYSLASCFELPQLCEPAPSRLSTALIPVLFEPDWRSSSRLPRPSNRFTPPAPAPPAPPPFCAYDFRCPSPPSNSRGLRGYSLPPPPTGPPLLFGPRGNLAPGLVPPRWFS</sequence>
<feature type="compositionally biased region" description="Low complexity" evidence="1">
    <location>
        <begin position="49"/>
        <end position="60"/>
    </location>
</feature>
<feature type="region of interest" description="Disordered" evidence="1">
    <location>
        <begin position="86"/>
        <end position="110"/>
    </location>
</feature>
<reference evidence="2" key="1">
    <citation type="submission" date="2022-08" db="UniProtKB">
        <authorList>
            <consortium name="EnsemblMetazoa"/>
        </authorList>
    </citation>
    <scope>IDENTIFICATION</scope>
</reference>
<accession>A0A8W7PLT6</accession>
<protein>
    <submittedName>
        <fullName evidence="2">Uncharacterized protein</fullName>
    </submittedName>
</protein>
<proteinExistence type="predicted"/>
<evidence type="ECO:0000313" key="2">
    <source>
        <dbReference type="EnsemblMetazoa" id="ACOM034045-PA.1"/>
    </source>
</evidence>
<dbReference type="EnsemblMetazoa" id="ACOM034045-RA">
    <property type="protein sequence ID" value="ACOM034045-PA.1"/>
    <property type="gene ID" value="ACOM034045"/>
</dbReference>
<feature type="region of interest" description="Disordered" evidence="1">
    <location>
        <begin position="48"/>
        <end position="69"/>
    </location>
</feature>
<name>A0A8W7PLT6_ANOCL</name>
<dbReference type="AlphaFoldDB" id="A0A8W7PLT6"/>
<organism evidence="2">
    <name type="scientific">Anopheles coluzzii</name>
    <name type="common">African malaria mosquito</name>
    <dbReference type="NCBI Taxonomy" id="1518534"/>
    <lineage>
        <taxon>Eukaryota</taxon>
        <taxon>Metazoa</taxon>
        <taxon>Ecdysozoa</taxon>
        <taxon>Arthropoda</taxon>
        <taxon>Hexapoda</taxon>
        <taxon>Insecta</taxon>
        <taxon>Pterygota</taxon>
        <taxon>Neoptera</taxon>
        <taxon>Endopterygota</taxon>
        <taxon>Diptera</taxon>
        <taxon>Nematocera</taxon>
        <taxon>Culicoidea</taxon>
        <taxon>Culicidae</taxon>
        <taxon>Anophelinae</taxon>
        <taxon>Anopheles</taxon>
    </lineage>
</organism>
<dbReference type="Proteomes" id="UP000075882">
    <property type="component" value="Unassembled WGS sequence"/>
</dbReference>